<reference evidence="3 4" key="1">
    <citation type="journal article" date="2014" name="PLoS Genet.">
        <title>The Genome of Spironucleus salmonicida Highlights a Fish Pathogen Adapted to Fluctuating Environments.</title>
        <authorList>
            <person name="Xu F."/>
            <person name="Jerlstrom-Hultqvist J."/>
            <person name="Einarsson E."/>
            <person name="Astvaldsson A."/>
            <person name="Svard S.G."/>
            <person name="Andersson J.O."/>
        </authorList>
    </citation>
    <scope>NUCLEOTIDE SEQUENCE [LARGE SCALE GENOMIC DNA]</scope>
    <source>
        <strain evidence="3 4">ATCC 50377</strain>
    </source>
</reference>
<evidence type="ECO:0000313" key="3">
    <source>
        <dbReference type="EMBL" id="KAH0576030.1"/>
    </source>
</evidence>
<dbReference type="InterPro" id="IPR009030">
    <property type="entry name" value="Growth_fac_rcpt_cys_sf"/>
</dbReference>
<comment type="caution">
    <text evidence="3">The sequence shown here is derived from an EMBL/GenBank/DDBJ whole genome shotgun (WGS) entry which is preliminary data.</text>
</comment>
<protein>
    <submittedName>
        <fullName evidence="3">Cysteine-rich membrane protein 1</fullName>
    </submittedName>
</protein>
<keyword evidence="4" id="KW-1185">Reference proteome</keyword>
<dbReference type="Proteomes" id="UP000018208">
    <property type="component" value="Unassembled WGS sequence"/>
</dbReference>
<proteinExistence type="predicted"/>
<feature type="domain" description="EGF-like" evidence="2">
    <location>
        <begin position="134"/>
        <end position="169"/>
    </location>
</feature>
<evidence type="ECO:0000259" key="2">
    <source>
        <dbReference type="SMART" id="SM00181"/>
    </source>
</evidence>
<evidence type="ECO:0000256" key="1">
    <source>
        <dbReference type="SAM" id="Phobius"/>
    </source>
</evidence>
<feature type="transmembrane region" description="Helical" evidence="1">
    <location>
        <begin position="305"/>
        <end position="329"/>
    </location>
</feature>
<dbReference type="GeneID" id="94295593"/>
<dbReference type="SUPFAM" id="SSF57184">
    <property type="entry name" value="Growth factor receptor domain"/>
    <property type="match status" value="2"/>
</dbReference>
<feature type="domain" description="EGF-like" evidence="2">
    <location>
        <begin position="244"/>
        <end position="281"/>
    </location>
</feature>
<dbReference type="SMART" id="SM00261">
    <property type="entry name" value="FU"/>
    <property type="match status" value="4"/>
</dbReference>
<dbReference type="AlphaFoldDB" id="A0A9P8LXH7"/>
<dbReference type="SMART" id="SM00181">
    <property type="entry name" value="EGF"/>
    <property type="match status" value="5"/>
</dbReference>
<dbReference type="InterPro" id="IPR000742">
    <property type="entry name" value="EGF"/>
</dbReference>
<keyword evidence="1" id="KW-1133">Transmembrane helix</keyword>
<organism evidence="3 4">
    <name type="scientific">Spironucleus salmonicida</name>
    <dbReference type="NCBI Taxonomy" id="348837"/>
    <lineage>
        <taxon>Eukaryota</taxon>
        <taxon>Metamonada</taxon>
        <taxon>Diplomonadida</taxon>
        <taxon>Hexamitidae</taxon>
        <taxon>Hexamitinae</taxon>
        <taxon>Spironucleus</taxon>
    </lineage>
</organism>
<feature type="domain" description="EGF-like" evidence="2">
    <location>
        <begin position="32"/>
        <end position="63"/>
    </location>
</feature>
<dbReference type="InterPro" id="IPR052798">
    <property type="entry name" value="Giardia_VSA"/>
</dbReference>
<dbReference type="OrthoDB" id="300641at2759"/>
<keyword evidence="1" id="KW-0812">Transmembrane</keyword>
<gene>
    <name evidence="3" type="ORF">SS50377_21570</name>
</gene>
<dbReference type="PANTHER" id="PTHR23275">
    <property type="entry name" value="CABRIOLET.-RELATED"/>
    <property type="match status" value="1"/>
</dbReference>
<dbReference type="RefSeq" id="XP_067766803.1">
    <property type="nucleotide sequence ID" value="XM_067905486.1"/>
</dbReference>
<dbReference type="InterPro" id="IPR006212">
    <property type="entry name" value="Furin_repeat"/>
</dbReference>
<dbReference type="KEGG" id="ssao:94295593"/>
<feature type="domain" description="EGF-like" evidence="2">
    <location>
        <begin position="64"/>
        <end position="94"/>
    </location>
</feature>
<keyword evidence="1" id="KW-0472">Membrane</keyword>
<name>A0A9P8LXH7_9EUKA</name>
<feature type="domain" description="EGF-like" evidence="2">
    <location>
        <begin position="95"/>
        <end position="125"/>
    </location>
</feature>
<dbReference type="EMBL" id="AUWU02000002">
    <property type="protein sequence ID" value="KAH0576030.1"/>
    <property type="molecule type" value="Genomic_DNA"/>
</dbReference>
<accession>A0A9P8LXH7</accession>
<evidence type="ECO:0000313" key="4">
    <source>
        <dbReference type="Proteomes" id="UP000018208"/>
    </source>
</evidence>
<dbReference type="PANTHER" id="PTHR23275:SF100">
    <property type="entry name" value="EGF-LIKE DOMAIN-CONTAINING PROTEIN"/>
    <property type="match status" value="1"/>
</dbReference>
<sequence length="334" mass="34599">MDNKCTSADKNTCNAGFYCPSNVMADSTDCVACDGSCATCSAGTSVDCLTCADGKFFSSNSCTECDVKCTKCANITTECSECKSGHMLSGTTCEACPDNCENCAGDKAICKICKNNFFLKDGKCSTCAANTTEECECGVALNCANCNSGDTSKCDACITGYKKTGEVCDACIDGYMMVNSVCTKCSDTCATCSQGVDLCDTCKMGNQMTIHQTCQADCSPDLADGQACVGTTATACGGESQITECECNNDTNCFTCNSINTKCGSCLPGYKFESNECKNCQDGVVKIGDFCFVPRKQSGNLSGGATAGIVIAVLVVVGAVGGGLAYYFIKKGKK</sequence>